<comment type="subcellular location">
    <subcellularLocation>
        <location evidence="1">Membrane</location>
        <topology evidence="1">Multi-pass membrane protein</topology>
    </subcellularLocation>
</comment>
<evidence type="ECO:0000256" key="6">
    <source>
        <dbReference type="SAM" id="Phobius"/>
    </source>
</evidence>
<evidence type="ECO:0000313" key="8">
    <source>
        <dbReference type="Proteomes" id="UP000676336"/>
    </source>
</evidence>
<dbReference type="Proteomes" id="UP000676336">
    <property type="component" value="Unassembled WGS sequence"/>
</dbReference>
<organism evidence="7 8">
    <name type="scientific">Rotaria magnacalcarata</name>
    <dbReference type="NCBI Taxonomy" id="392030"/>
    <lineage>
        <taxon>Eukaryota</taxon>
        <taxon>Metazoa</taxon>
        <taxon>Spiralia</taxon>
        <taxon>Gnathifera</taxon>
        <taxon>Rotifera</taxon>
        <taxon>Eurotatoria</taxon>
        <taxon>Bdelloidea</taxon>
        <taxon>Philodinida</taxon>
        <taxon>Philodinidae</taxon>
        <taxon>Rotaria</taxon>
    </lineage>
</organism>
<feature type="non-terminal residue" evidence="7">
    <location>
        <position position="1"/>
    </location>
</feature>
<proteinExistence type="predicted"/>
<dbReference type="PANTHER" id="PTHR45649">
    <property type="entry name" value="AMINO-ACID PERMEASE BAT1"/>
    <property type="match status" value="1"/>
</dbReference>
<keyword evidence="2" id="KW-0813">Transport</keyword>
<evidence type="ECO:0000256" key="5">
    <source>
        <dbReference type="ARBA" id="ARBA00023136"/>
    </source>
</evidence>
<accession>A0A8S3I7J6</accession>
<reference evidence="7" key="1">
    <citation type="submission" date="2021-02" db="EMBL/GenBank/DDBJ databases">
        <authorList>
            <person name="Nowell W R."/>
        </authorList>
    </citation>
    <scope>NUCLEOTIDE SEQUENCE</scope>
</reference>
<sequence length="125" mass="14143">MTEETKHADTTSSWAMISAVVVSAMIGWLFLIALFFGIHDYEATIRTSTGFPITQILLDNFSRELTLVFMCLLLVACWFCGFASVTANSRMIYAFSRDHAMPGSYWWLKIHSRTSCPLNAVWLSC</sequence>
<evidence type="ECO:0000256" key="3">
    <source>
        <dbReference type="ARBA" id="ARBA00022692"/>
    </source>
</evidence>
<evidence type="ECO:0000256" key="1">
    <source>
        <dbReference type="ARBA" id="ARBA00004141"/>
    </source>
</evidence>
<dbReference type="AlphaFoldDB" id="A0A8S3I7J6"/>
<evidence type="ECO:0000256" key="2">
    <source>
        <dbReference type="ARBA" id="ARBA00022448"/>
    </source>
</evidence>
<dbReference type="GO" id="GO:0022857">
    <property type="term" value="F:transmembrane transporter activity"/>
    <property type="evidence" value="ECO:0007669"/>
    <property type="project" value="InterPro"/>
</dbReference>
<comment type="caution">
    <text evidence="7">The sequence shown here is derived from an EMBL/GenBank/DDBJ whole genome shotgun (WGS) entry which is preliminary data.</text>
</comment>
<keyword evidence="3 6" id="KW-0812">Transmembrane</keyword>
<feature type="transmembrane region" description="Helical" evidence="6">
    <location>
        <begin position="67"/>
        <end position="87"/>
    </location>
</feature>
<keyword evidence="5 6" id="KW-0472">Membrane</keyword>
<keyword evidence="4 6" id="KW-1133">Transmembrane helix</keyword>
<dbReference type="Pfam" id="PF13520">
    <property type="entry name" value="AA_permease_2"/>
    <property type="match status" value="1"/>
</dbReference>
<dbReference type="Gene3D" id="1.20.1740.10">
    <property type="entry name" value="Amino acid/polyamine transporter I"/>
    <property type="match status" value="1"/>
</dbReference>
<dbReference type="EMBL" id="CAJOBI010325968">
    <property type="protein sequence ID" value="CAF5191954.1"/>
    <property type="molecule type" value="Genomic_DNA"/>
</dbReference>
<evidence type="ECO:0000256" key="4">
    <source>
        <dbReference type="ARBA" id="ARBA00022989"/>
    </source>
</evidence>
<protein>
    <submittedName>
        <fullName evidence="7">Uncharacterized protein</fullName>
    </submittedName>
</protein>
<dbReference type="InterPro" id="IPR002293">
    <property type="entry name" value="AA/rel_permease1"/>
</dbReference>
<gene>
    <name evidence="7" type="ORF">SMN809_LOCUS72563</name>
</gene>
<dbReference type="GO" id="GO:0016020">
    <property type="term" value="C:membrane"/>
    <property type="evidence" value="ECO:0007669"/>
    <property type="project" value="UniProtKB-SubCell"/>
</dbReference>
<evidence type="ECO:0000313" key="7">
    <source>
        <dbReference type="EMBL" id="CAF5191954.1"/>
    </source>
</evidence>
<feature type="transmembrane region" description="Helical" evidence="6">
    <location>
        <begin position="12"/>
        <end position="38"/>
    </location>
</feature>
<name>A0A8S3I7J6_9BILA</name>
<dbReference type="PANTHER" id="PTHR45649:SF26">
    <property type="entry name" value="OS04G0435100 PROTEIN"/>
    <property type="match status" value="1"/>
</dbReference>